<name>A0A9E6UPN6_9HYPH</name>
<comment type="similarity">
    <text evidence="3 11">Belongs to the ketopantoate reductase family.</text>
</comment>
<keyword evidence="15" id="KW-1185">Reference proteome</keyword>
<dbReference type="SUPFAM" id="SSF51735">
    <property type="entry name" value="NAD(P)-binding Rossmann-fold domains"/>
    <property type="match status" value="1"/>
</dbReference>
<comment type="pathway">
    <text evidence="2 11">Cofactor biosynthesis; (R)-pantothenate biosynthesis; (R)-pantoate from 3-methyl-2-oxobutanoate: step 2/2.</text>
</comment>
<evidence type="ECO:0000256" key="8">
    <source>
        <dbReference type="ARBA" id="ARBA00023002"/>
    </source>
</evidence>
<dbReference type="InterPro" id="IPR008927">
    <property type="entry name" value="6-PGluconate_DH-like_C_sf"/>
</dbReference>
<evidence type="ECO:0000256" key="7">
    <source>
        <dbReference type="ARBA" id="ARBA00022857"/>
    </source>
</evidence>
<evidence type="ECO:0000256" key="10">
    <source>
        <dbReference type="ARBA" id="ARBA00048793"/>
    </source>
</evidence>
<sequence length="306" mass="31995">MRLLMLGAGGIGGYFGARLAAAGVDVTFLVRPARAEKLAAGGLRVVSPKGDVTLAVKTITRATEPFDVVLLSCKAYDLDSAVDAVAPAVGPSSFVMPLLNGARHYAALDERFGAERILGGLAHIPVTLDPDGAVRHLGALQRFTFGARSDAQKPVCETLFQDIRRGGFEAILSENIEQAMWEKYTLLAAYAGLTCLMRAPVGAIMTADDGEAIANAFLAECAAVAAAEGFAPSEAALAEARTLMTTRGSSGTASMLRDLEGGGRTEHDHILGDMLARARSQGIAAPMLAVAYAHMQAHEARRTAKG</sequence>
<protein>
    <recommendedName>
        <fullName evidence="5 11">2-dehydropantoate 2-reductase</fullName>
        <ecNumber evidence="4 11">1.1.1.169</ecNumber>
    </recommendedName>
    <alternativeName>
        <fullName evidence="9 11">Ketopantoate reductase</fullName>
    </alternativeName>
</protein>
<dbReference type="PANTHER" id="PTHR21708">
    <property type="entry name" value="PROBABLE 2-DEHYDROPANTOATE 2-REDUCTASE"/>
    <property type="match status" value="1"/>
</dbReference>
<gene>
    <name evidence="14" type="primary">panE</name>
    <name evidence="14" type="ORF">K6K41_09505</name>
</gene>
<feature type="domain" description="Ketopantoate reductase C-terminal" evidence="13">
    <location>
        <begin position="175"/>
        <end position="298"/>
    </location>
</feature>
<dbReference type="InterPro" id="IPR013328">
    <property type="entry name" value="6PGD_dom2"/>
</dbReference>
<dbReference type="FunFam" id="3.40.50.720:FF:000307">
    <property type="entry name" value="2-dehydropantoate 2-reductase"/>
    <property type="match status" value="1"/>
</dbReference>
<evidence type="ECO:0000256" key="4">
    <source>
        <dbReference type="ARBA" id="ARBA00013014"/>
    </source>
</evidence>
<dbReference type="Gene3D" id="3.40.50.720">
    <property type="entry name" value="NAD(P)-binding Rossmann-like Domain"/>
    <property type="match status" value="1"/>
</dbReference>
<dbReference type="NCBIfam" id="NF005094">
    <property type="entry name" value="PRK06522.2-5"/>
    <property type="match status" value="1"/>
</dbReference>
<dbReference type="NCBIfam" id="TIGR00745">
    <property type="entry name" value="apbA_panE"/>
    <property type="match status" value="1"/>
</dbReference>
<dbReference type="Gene3D" id="1.10.1040.10">
    <property type="entry name" value="N-(1-d-carboxylethyl)-l-norvaline Dehydrogenase, domain 2"/>
    <property type="match status" value="1"/>
</dbReference>
<dbReference type="FunFam" id="1.10.1040.10:FF:000017">
    <property type="entry name" value="2-dehydropantoate 2-reductase"/>
    <property type="match status" value="1"/>
</dbReference>
<dbReference type="InterPro" id="IPR003710">
    <property type="entry name" value="ApbA"/>
</dbReference>
<dbReference type="PANTHER" id="PTHR21708:SF26">
    <property type="entry name" value="2-DEHYDROPANTOATE 2-REDUCTASE"/>
    <property type="match status" value="1"/>
</dbReference>
<dbReference type="AlphaFoldDB" id="A0A9E6UPN6"/>
<keyword evidence="7 11" id="KW-0521">NADP</keyword>
<dbReference type="InterPro" id="IPR013752">
    <property type="entry name" value="KPA_reductase"/>
</dbReference>
<evidence type="ECO:0000256" key="2">
    <source>
        <dbReference type="ARBA" id="ARBA00004994"/>
    </source>
</evidence>
<dbReference type="SUPFAM" id="SSF48179">
    <property type="entry name" value="6-phosphogluconate dehydrogenase C-terminal domain-like"/>
    <property type="match status" value="1"/>
</dbReference>
<dbReference type="InterPro" id="IPR013332">
    <property type="entry name" value="KPR_N"/>
</dbReference>
<evidence type="ECO:0000256" key="6">
    <source>
        <dbReference type="ARBA" id="ARBA00022655"/>
    </source>
</evidence>
<dbReference type="Proteomes" id="UP000825701">
    <property type="component" value="Chromosome"/>
</dbReference>
<dbReference type="KEGG" id="cmet:K6K41_09505"/>
<keyword evidence="6 11" id="KW-0566">Pantothenate biosynthesis</keyword>
<dbReference type="GO" id="GO:0008677">
    <property type="term" value="F:2-dehydropantoate 2-reductase activity"/>
    <property type="evidence" value="ECO:0007669"/>
    <property type="project" value="UniProtKB-EC"/>
</dbReference>
<keyword evidence="8 11" id="KW-0560">Oxidoreductase</keyword>
<dbReference type="Pfam" id="PF08546">
    <property type="entry name" value="ApbA_C"/>
    <property type="match status" value="1"/>
</dbReference>
<evidence type="ECO:0000313" key="14">
    <source>
        <dbReference type="EMBL" id="QZO01609.1"/>
    </source>
</evidence>
<evidence type="ECO:0000256" key="9">
    <source>
        <dbReference type="ARBA" id="ARBA00032024"/>
    </source>
</evidence>
<comment type="catalytic activity">
    <reaction evidence="10 11">
        <text>(R)-pantoate + NADP(+) = 2-dehydropantoate + NADPH + H(+)</text>
        <dbReference type="Rhea" id="RHEA:16233"/>
        <dbReference type="ChEBI" id="CHEBI:11561"/>
        <dbReference type="ChEBI" id="CHEBI:15378"/>
        <dbReference type="ChEBI" id="CHEBI:15980"/>
        <dbReference type="ChEBI" id="CHEBI:57783"/>
        <dbReference type="ChEBI" id="CHEBI:58349"/>
        <dbReference type="EC" id="1.1.1.169"/>
    </reaction>
</comment>
<dbReference type="EC" id="1.1.1.169" evidence="4 11"/>
<evidence type="ECO:0000259" key="13">
    <source>
        <dbReference type="Pfam" id="PF08546"/>
    </source>
</evidence>
<dbReference type="InterPro" id="IPR036291">
    <property type="entry name" value="NAD(P)-bd_dom_sf"/>
</dbReference>
<dbReference type="Pfam" id="PF02558">
    <property type="entry name" value="ApbA"/>
    <property type="match status" value="1"/>
</dbReference>
<dbReference type="GO" id="GO:0005737">
    <property type="term" value="C:cytoplasm"/>
    <property type="evidence" value="ECO:0007669"/>
    <property type="project" value="TreeGrafter"/>
</dbReference>
<evidence type="ECO:0000256" key="11">
    <source>
        <dbReference type="RuleBase" id="RU362068"/>
    </source>
</evidence>
<reference evidence="14" key="1">
    <citation type="submission" date="2021-08" db="EMBL/GenBank/DDBJ databases">
        <authorList>
            <person name="Zhang H."/>
            <person name="Xu M."/>
            <person name="Yu Z."/>
            <person name="Yang L."/>
            <person name="Cai Y."/>
        </authorList>
    </citation>
    <scope>NUCLEOTIDE SEQUENCE</scope>
    <source>
        <strain evidence="14">CHL1</strain>
    </source>
</reference>
<evidence type="ECO:0000313" key="15">
    <source>
        <dbReference type="Proteomes" id="UP000825701"/>
    </source>
</evidence>
<dbReference type="EMBL" id="CP081869">
    <property type="protein sequence ID" value="QZO01609.1"/>
    <property type="molecule type" value="Genomic_DNA"/>
</dbReference>
<dbReference type="GO" id="GO:0015940">
    <property type="term" value="P:pantothenate biosynthetic process"/>
    <property type="evidence" value="ECO:0007669"/>
    <property type="project" value="UniProtKB-KW"/>
</dbReference>
<proteinExistence type="inferred from homology"/>
<dbReference type="RefSeq" id="WP_261404904.1">
    <property type="nucleotide sequence ID" value="NZ_CP081869.1"/>
</dbReference>
<accession>A0A9E6UPN6</accession>
<evidence type="ECO:0000256" key="5">
    <source>
        <dbReference type="ARBA" id="ARBA00019465"/>
    </source>
</evidence>
<feature type="domain" description="Ketopantoate reductase N-terminal" evidence="12">
    <location>
        <begin position="5"/>
        <end position="148"/>
    </location>
</feature>
<evidence type="ECO:0000259" key="12">
    <source>
        <dbReference type="Pfam" id="PF02558"/>
    </source>
</evidence>
<dbReference type="InterPro" id="IPR051402">
    <property type="entry name" value="KPR-Related"/>
</dbReference>
<evidence type="ECO:0000256" key="1">
    <source>
        <dbReference type="ARBA" id="ARBA00002919"/>
    </source>
</evidence>
<evidence type="ECO:0000256" key="3">
    <source>
        <dbReference type="ARBA" id="ARBA00007870"/>
    </source>
</evidence>
<comment type="function">
    <text evidence="1 11">Catalyzes the NADPH-dependent reduction of ketopantoate into pantoic acid.</text>
</comment>
<organism evidence="14 15">
    <name type="scientific">Chenggangzhangella methanolivorans</name>
    <dbReference type="NCBI Taxonomy" id="1437009"/>
    <lineage>
        <taxon>Bacteria</taxon>
        <taxon>Pseudomonadati</taxon>
        <taxon>Pseudomonadota</taxon>
        <taxon>Alphaproteobacteria</taxon>
        <taxon>Hyphomicrobiales</taxon>
        <taxon>Methylopilaceae</taxon>
        <taxon>Chenggangzhangella</taxon>
    </lineage>
</organism>